<keyword evidence="3" id="KW-1185">Reference proteome</keyword>
<evidence type="ECO:0000313" key="3">
    <source>
        <dbReference type="Proteomes" id="UP001142400"/>
    </source>
</evidence>
<accession>A0A9X2M405</accession>
<feature type="domain" description="DUF397" evidence="1">
    <location>
        <begin position="13"/>
        <end position="66"/>
    </location>
</feature>
<protein>
    <submittedName>
        <fullName evidence="2">DUF397 domain-containing protein</fullName>
    </submittedName>
</protein>
<proteinExistence type="predicted"/>
<comment type="caution">
    <text evidence="2">The sequence shown here is derived from an EMBL/GenBank/DDBJ whole genome shotgun (WGS) entry which is preliminary data.</text>
</comment>
<reference evidence="2" key="1">
    <citation type="submission" date="2022-06" db="EMBL/GenBank/DDBJ databases">
        <title>WGS of actinobacteria.</title>
        <authorList>
            <person name="Thawai C."/>
        </authorList>
    </citation>
    <scope>NUCLEOTIDE SEQUENCE</scope>
    <source>
        <strain evidence="2">DSM 42010</strain>
    </source>
</reference>
<gene>
    <name evidence="2" type="ORF">NQU54_36595</name>
</gene>
<organism evidence="2 3">
    <name type="scientific">Streptomyces malaysiensis subsp. samsunensis</name>
    <dbReference type="NCBI Taxonomy" id="459658"/>
    <lineage>
        <taxon>Bacteria</taxon>
        <taxon>Bacillati</taxon>
        <taxon>Actinomycetota</taxon>
        <taxon>Actinomycetes</taxon>
        <taxon>Kitasatosporales</taxon>
        <taxon>Streptomycetaceae</taxon>
        <taxon>Streptomyces</taxon>
        <taxon>Streptomyces violaceusniger group</taxon>
    </lineage>
</organism>
<dbReference type="InterPro" id="IPR007278">
    <property type="entry name" value="DUF397"/>
</dbReference>
<name>A0A9X2M405_STRMQ</name>
<dbReference type="Pfam" id="PF04149">
    <property type="entry name" value="DUF397"/>
    <property type="match status" value="1"/>
</dbReference>
<sequence>MTERAPSAGPIAAVWFKSSYSGGEGNECLEVADLRVKVEVRDSKSPDRPALSLSVDAWVGFVSSVKAGGFGG</sequence>
<evidence type="ECO:0000259" key="1">
    <source>
        <dbReference type="Pfam" id="PF04149"/>
    </source>
</evidence>
<dbReference type="AlphaFoldDB" id="A0A9X2M405"/>
<dbReference type="Proteomes" id="UP001142400">
    <property type="component" value="Unassembled WGS sequence"/>
</dbReference>
<dbReference type="EMBL" id="JANIIC010000057">
    <property type="protein sequence ID" value="MCQ8834430.1"/>
    <property type="molecule type" value="Genomic_DNA"/>
</dbReference>
<dbReference type="RefSeq" id="WP_257634769.1">
    <property type="nucleotide sequence ID" value="NZ_JANIIC010000057.1"/>
</dbReference>
<evidence type="ECO:0000313" key="2">
    <source>
        <dbReference type="EMBL" id="MCQ8834430.1"/>
    </source>
</evidence>